<reference evidence="1" key="1">
    <citation type="submission" date="2024-06" db="EMBL/GenBank/DDBJ databases">
        <title>The Caenorhabditis elegans bacterial microbiome influences microsporidia infection through nutrient limitation and inhibiting parasite invasion.</title>
        <authorList>
            <person name="Tamim El Jarkass H."/>
            <person name="Castelblanco S."/>
            <person name="Kaur M."/>
            <person name="Wan Y.C."/>
            <person name="Ellis A.E."/>
            <person name="Sheldon R.D."/>
            <person name="Lien E.C."/>
            <person name="Burton N.O."/>
            <person name="Wright G.D."/>
            <person name="Reinke A.W."/>
        </authorList>
    </citation>
    <scope>NUCLEOTIDE SEQUENCE</scope>
    <source>
        <strain evidence="1">MYb327</strain>
    </source>
</reference>
<accession>A0AAU8EBS2</accession>
<dbReference type="PANTHER" id="PTHR12993:SF29">
    <property type="entry name" value="BLR3841 PROTEIN"/>
    <property type="match status" value="1"/>
</dbReference>
<organism evidence="1">
    <name type="scientific">Pseudomonas sp. MYb327</name>
    <dbReference type="NCBI Taxonomy" id="2745230"/>
    <lineage>
        <taxon>Bacteria</taxon>
        <taxon>Pseudomonadati</taxon>
        <taxon>Pseudomonadota</taxon>
        <taxon>Gammaproteobacteria</taxon>
        <taxon>Pseudomonadales</taxon>
        <taxon>Pseudomonadaceae</taxon>
        <taxon>Pseudomonas</taxon>
    </lineage>
</organism>
<protein>
    <submittedName>
        <fullName evidence="1">PIG-L family deacetylase</fullName>
        <ecNumber evidence="1">3.5.1.-</ecNumber>
    </submittedName>
</protein>
<evidence type="ECO:0000313" key="1">
    <source>
        <dbReference type="EMBL" id="XCG76937.1"/>
    </source>
</evidence>
<dbReference type="SUPFAM" id="SSF102588">
    <property type="entry name" value="LmbE-like"/>
    <property type="match status" value="1"/>
</dbReference>
<dbReference type="EMBL" id="CP159258">
    <property type="protein sequence ID" value="XCG76937.1"/>
    <property type="molecule type" value="Genomic_DNA"/>
</dbReference>
<dbReference type="AlphaFoldDB" id="A0AAU8EBS2"/>
<name>A0AAU8EBS2_9PSED</name>
<dbReference type="InterPro" id="IPR003737">
    <property type="entry name" value="GlcNAc_PI_deacetylase-related"/>
</dbReference>
<dbReference type="RefSeq" id="WP_339555283.1">
    <property type="nucleotide sequence ID" value="NZ_CP159258.1"/>
</dbReference>
<dbReference type="PANTHER" id="PTHR12993">
    <property type="entry name" value="N-ACETYLGLUCOSAMINYL-PHOSPHATIDYLINOSITOL DE-N-ACETYLASE-RELATED"/>
    <property type="match status" value="1"/>
</dbReference>
<dbReference type="Pfam" id="PF02585">
    <property type="entry name" value="PIG-L"/>
    <property type="match status" value="1"/>
</dbReference>
<dbReference type="InterPro" id="IPR024078">
    <property type="entry name" value="LmbE-like_dom_sf"/>
</dbReference>
<sequence>MKIQSPPAQNLIRGPGTTLADWQSSRALAQVPTITHSELVPRGQRLVVIAPHPDDEILGCAGLLAGMQGRETDILMIAVTDGEGSHQGSLTWPASRLRQQRPLESARALEQLGLDVDALKWQRLGLPDSGVAEQERQLIEWLTTVLRPDDRVVTTWQLDGHCDHEATGRATALAASATNACLIEVPVWAWHWAQPQDPRIPWARAHKFLLEPKVLARKRRAIAAHISQTTADGQTPAVLDEETIERLMQPFELVFL</sequence>
<keyword evidence="1" id="KW-0378">Hydrolase</keyword>
<gene>
    <name evidence="1" type="ORF">ABVN21_13020</name>
</gene>
<dbReference type="GO" id="GO:0016811">
    <property type="term" value="F:hydrolase activity, acting on carbon-nitrogen (but not peptide) bonds, in linear amides"/>
    <property type="evidence" value="ECO:0007669"/>
    <property type="project" value="TreeGrafter"/>
</dbReference>
<proteinExistence type="predicted"/>
<dbReference type="EC" id="3.5.1.-" evidence="1"/>
<dbReference type="Gene3D" id="3.40.50.10320">
    <property type="entry name" value="LmbE-like"/>
    <property type="match status" value="1"/>
</dbReference>